<dbReference type="Gene3D" id="3.60.21.10">
    <property type="match status" value="1"/>
</dbReference>
<proteinExistence type="predicted"/>
<evidence type="ECO:0000313" key="6">
    <source>
        <dbReference type="EMBL" id="MBD2861146.1"/>
    </source>
</evidence>
<keyword evidence="3" id="KW-0812">Transmembrane</keyword>
<reference evidence="6" key="1">
    <citation type="submission" date="2020-09" db="EMBL/GenBank/DDBJ databases">
        <title>A novel bacterium of genus Paenibacillus, isolated from South China Sea.</title>
        <authorList>
            <person name="Huang H."/>
            <person name="Mo K."/>
            <person name="Hu Y."/>
        </authorList>
    </citation>
    <scope>NUCLEOTIDE SEQUENCE</scope>
    <source>
        <strain evidence="6">IB182363</strain>
    </source>
</reference>
<dbReference type="InterPro" id="IPR015914">
    <property type="entry name" value="PAPs_N"/>
</dbReference>
<dbReference type="Pfam" id="PF16656">
    <property type="entry name" value="Pur_ac_phosph_N"/>
    <property type="match status" value="1"/>
</dbReference>
<protein>
    <submittedName>
        <fullName evidence="6">Metallophosphoesterase family protein</fullName>
    </submittedName>
</protein>
<feature type="domain" description="Purple acid phosphatase N-terminal" evidence="5">
    <location>
        <begin position="61"/>
        <end position="161"/>
    </location>
</feature>
<evidence type="ECO:0000256" key="2">
    <source>
        <dbReference type="SAM" id="MobiDB-lite"/>
    </source>
</evidence>
<dbReference type="GO" id="GO:0046872">
    <property type="term" value="F:metal ion binding"/>
    <property type="evidence" value="ECO:0007669"/>
    <property type="project" value="InterPro"/>
</dbReference>
<dbReference type="Gene3D" id="2.60.40.380">
    <property type="entry name" value="Purple acid phosphatase-like, N-terminal"/>
    <property type="match status" value="1"/>
</dbReference>
<dbReference type="PANTHER" id="PTHR45867">
    <property type="entry name" value="PURPLE ACID PHOSPHATASE"/>
    <property type="match status" value="1"/>
</dbReference>
<dbReference type="PANTHER" id="PTHR45867:SF3">
    <property type="entry name" value="ACID PHOSPHATASE TYPE 7"/>
    <property type="match status" value="1"/>
</dbReference>
<dbReference type="GO" id="GO:0003993">
    <property type="term" value="F:acid phosphatase activity"/>
    <property type="evidence" value="ECO:0007669"/>
    <property type="project" value="InterPro"/>
</dbReference>
<feature type="compositionally biased region" description="Low complexity" evidence="2">
    <location>
        <begin position="44"/>
        <end position="57"/>
    </location>
</feature>
<dbReference type="Pfam" id="PF00149">
    <property type="entry name" value="Metallophos"/>
    <property type="match status" value="1"/>
</dbReference>
<name>A0A927C7W8_9BACL</name>
<evidence type="ECO:0000259" key="4">
    <source>
        <dbReference type="Pfam" id="PF00149"/>
    </source>
</evidence>
<dbReference type="SUPFAM" id="SSF49363">
    <property type="entry name" value="Purple acid phosphatase, N-terminal domain"/>
    <property type="match status" value="1"/>
</dbReference>
<evidence type="ECO:0000256" key="1">
    <source>
        <dbReference type="ARBA" id="ARBA00022729"/>
    </source>
</evidence>
<dbReference type="EMBL" id="JACXJA010000005">
    <property type="protein sequence ID" value="MBD2861146.1"/>
    <property type="molecule type" value="Genomic_DNA"/>
</dbReference>
<dbReference type="RefSeq" id="WP_190924920.1">
    <property type="nucleotide sequence ID" value="NZ_JACXJA010000005.1"/>
</dbReference>
<organism evidence="6 7">
    <name type="scientific">Paenibacillus oceani</name>
    <dbReference type="NCBI Taxonomy" id="2772510"/>
    <lineage>
        <taxon>Bacteria</taxon>
        <taxon>Bacillati</taxon>
        <taxon>Bacillota</taxon>
        <taxon>Bacilli</taxon>
        <taxon>Bacillales</taxon>
        <taxon>Paenibacillaceae</taxon>
        <taxon>Paenibacillus</taxon>
    </lineage>
</organism>
<gene>
    <name evidence="6" type="ORF">IDH45_03975</name>
</gene>
<dbReference type="SUPFAM" id="SSF56300">
    <property type="entry name" value="Metallo-dependent phosphatases"/>
    <property type="match status" value="1"/>
</dbReference>
<evidence type="ECO:0000259" key="5">
    <source>
        <dbReference type="Pfam" id="PF16656"/>
    </source>
</evidence>
<keyword evidence="1" id="KW-0732">Signal</keyword>
<dbReference type="AlphaFoldDB" id="A0A927C7W8"/>
<feature type="region of interest" description="Disordered" evidence="2">
    <location>
        <begin position="32"/>
        <end position="61"/>
    </location>
</feature>
<sequence length="432" mass="47784">MNRVYGYWIFGALLAVLVAAALLIYFGPEQNEGRVPERQPSRLGQEAGEPQQGAGAESAKPFSLVTTFRGDPKTSRAFTWHTASTEAASVLQVVQDTGNASFEGSGVRTFQGTTTILELIDGSSQGVHKTEAVGLEPGTGYRYRVGDGSTEGWSEPAAFTTEPTKTEAFTFLNVTDSQGVTERDFELWKRTLDKAFGQFPDAAFVVHNGDLTENPEDPEAWKHLLGKARPWVASYPLMPVTGNHEEVDKKADAFVSHFMVPDNGSPSSIPGTSYSFDYGPVHFVMLNSESKVKDQAAWLEKDLNASDKAWTIVSIHRPAYGGNQDKSVLKHWVPVFDKYGVDLVLQGHNHEYSRSYPLQEGRIVESGGTVYVTLNTSGPKFNKKKDDQFYHRVHFQNGNQMFAAIRIQGDTLSYQAYDVKGERLDSVDIPRQ</sequence>
<dbReference type="Proteomes" id="UP000639396">
    <property type="component" value="Unassembled WGS sequence"/>
</dbReference>
<feature type="transmembrane region" description="Helical" evidence="3">
    <location>
        <begin position="6"/>
        <end position="26"/>
    </location>
</feature>
<keyword evidence="3" id="KW-0472">Membrane</keyword>
<accession>A0A927C7W8</accession>
<comment type="caution">
    <text evidence="6">The sequence shown here is derived from an EMBL/GenBank/DDBJ whole genome shotgun (WGS) entry which is preliminary data.</text>
</comment>
<keyword evidence="7" id="KW-1185">Reference proteome</keyword>
<dbReference type="InterPro" id="IPR004843">
    <property type="entry name" value="Calcineurin-like_PHP"/>
</dbReference>
<dbReference type="InterPro" id="IPR008963">
    <property type="entry name" value="Purple_acid_Pase-like_N"/>
</dbReference>
<keyword evidence="3" id="KW-1133">Transmembrane helix</keyword>
<evidence type="ECO:0000256" key="3">
    <source>
        <dbReference type="SAM" id="Phobius"/>
    </source>
</evidence>
<dbReference type="InterPro" id="IPR029052">
    <property type="entry name" value="Metallo-depent_PP-like"/>
</dbReference>
<feature type="domain" description="Calcineurin-like phosphoesterase" evidence="4">
    <location>
        <begin position="171"/>
        <end position="352"/>
    </location>
</feature>
<evidence type="ECO:0000313" key="7">
    <source>
        <dbReference type="Proteomes" id="UP000639396"/>
    </source>
</evidence>